<feature type="binding site" description="axial binding residue" evidence="7">
    <location>
        <position position="467"/>
    </location>
    <ligand>
        <name>heme</name>
        <dbReference type="ChEBI" id="CHEBI:30413"/>
    </ligand>
    <ligandPart>
        <name>Fe</name>
        <dbReference type="ChEBI" id="CHEBI:18248"/>
    </ligandPart>
</feature>
<evidence type="ECO:0000256" key="5">
    <source>
        <dbReference type="ARBA" id="ARBA00023004"/>
    </source>
</evidence>
<dbReference type="PRINTS" id="PR00465">
    <property type="entry name" value="EP450IV"/>
</dbReference>
<keyword evidence="9" id="KW-0472">Membrane</keyword>
<keyword evidence="3 7" id="KW-0479">Metal-binding</keyword>
<proteinExistence type="inferred from homology"/>
<keyword evidence="9" id="KW-1133">Transmembrane helix</keyword>
<evidence type="ECO:0000256" key="9">
    <source>
        <dbReference type="SAM" id="Phobius"/>
    </source>
</evidence>
<dbReference type="InterPro" id="IPR002403">
    <property type="entry name" value="Cyt_P450_E_grp-IV"/>
</dbReference>
<protein>
    <submittedName>
        <fullName evidence="10">Cytochrome P450 monooygenase</fullName>
    </submittedName>
</protein>
<dbReference type="SUPFAM" id="SSF48264">
    <property type="entry name" value="Cytochrome P450"/>
    <property type="match status" value="1"/>
</dbReference>
<evidence type="ECO:0000256" key="2">
    <source>
        <dbReference type="ARBA" id="ARBA00010617"/>
    </source>
</evidence>
<comment type="similarity">
    <text evidence="2 8">Belongs to the cytochrome P450 family.</text>
</comment>
<evidence type="ECO:0000256" key="6">
    <source>
        <dbReference type="ARBA" id="ARBA00023033"/>
    </source>
</evidence>
<dbReference type="InterPro" id="IPR036396">
    <property type="entry name" value="Cyt_P450_sf"/>
</dbReference>
<name>A0A559MJ47_9HELO</name>
<evidence type="ECO:0000313" key="10">
    <source>
        <dbReference type="EMBL" id="TVY92981.1"/>
    </source>
</evidence>
<keyword evidence="9" id="KW-0812">Transmembrane</keyword>
<evidence type="ECO:0000256" key="4">
    <source>
        <dbReference type="ARBA" id="ARBA00023002"/>
    </source>
</evidence>
<evidence type="ECO:0000313" key="11">
    <source>
        <dbReference type="Proteomes" id="UP000315522"/>
    </source>
</evidence>
<dbReference type="Pfam" id="PF00067">
    <property type="entry name" value="p450"/>
    <property type="match status" value="1"/>
</dbReference>
<accession>A0A559MJ47</accession>
<evidence type="ECO:0000256" key="3">
    <source>
        <dbReference type="ARBA" id="ARBA00022723"/>
    </source>
</evidence>
<dbReference type="InterPro" id="IPR001128">
    <property type="entry name" value="Cyt_P450"/>
</dbReference>
<dbReference type="Proteomes" id="UP000315522">
    <property type="component" value="Unassembled WGS sequence"/>
</dbReference>
<keyword evidence="6 8" id="KW-0503">Monooxygenase</keyword>
<sequence>MAFTAVSNEFKTIAMKSPFMLSVVSFLIVAGFVRYLLNRPKRLNLPLVGSRESDDWSKDLIEGTIKYPDTPFYVPTSPQMVILPISMLDEVRNLPEKKASFDKLVREIFVGKHTGFGDQRPEIVAAVKVDLTRNIAGTMDGLQDEVKYALDKEFGSCRDWTSFELYGKLARIVALLSGRVFVGRPLSREEEWVSSTTQFAAHAHLARLAILEWPRWMRPFVAPFLPEIQRLNMHKTRGAQLLTPMLKDCLARAQGEKSGLEGYEDEQGTMISWLLRHMDQKQRADPLLLGVNQMMLSFAAILTTSMSICHIVYDLACRPEYVEPLRKEINEVLREDGYDIDGEGCLKLKKTSMSKLRKLDSFIKESQRLSPLGMVSNTRIVTSDLTLSTGHILPKGTRFGVASYAVHTSADTTTYSPSYNPPGAKSPTEFDGFRFSNLRAMKGKENKHQFVTTSPDSLNFGHGNHACPGRFFASNEIKVVFIELLRNWEFRLKGDVERKGGEDKRPKNDLHELGMTPNMFAELDFKRREEADLKL</sequence>
<dbReference type="GO" id="GO:0005506">
    <property type="term" value="F:iron ion binding"/>
    <property type="evidence" value="ECO:0007669"/>
    <property type="project" value="InterPro"/>
</dbReference>
<gene>
    <name evidence="10" type="primary">P450-3</name>
    <name evidence="10" type="ORF">LAWI1_G002009</name>
</gene>
<dbReference type="GO" id="GO:0020037">
    <property type="term" value="F:heme binding"/>
    <property type="evidence" value="ECO:0007669"/>
    <property type="project" value="InterPro"/>
</dbReference>
<organism evidence="10 11">
    <name type="scientific">Lachnellula willkommii</name>
    <dbReference type="NCBI Taxonomy" id="215461"/>
    <lineage>
        <taxon>Eukaryota</taxon>
        <taxon>Fungi</taxon>
        <taxon>Dikarya</taxon>
        <taxon>Ascomycota</taxon>
        <taxon>Pezizomycotina</taxon>
        <taxon>Leotiomycetes</taxon>
        <taxon>Helotiales</taxon>
        <taxon>Lachnaceae</taxon>
        <taxon>Lachnellula</taxon>
    </lineage>
</organism>
<dbReference type="PANTHER" id="PTHR46206:SF6">
    <property type="entry name" value="CYTOCHROME P450 MONOOXYGENASE AN1598-RELATED"/>
    <property type="match status" value="1"/>
</dbReference>
<comment type="caution">
    <text evidence="10">The sequence shown here is derived from an EMBL/GenBank/DDBJ whole genome shotgun (WGS) entry which is preliminary data.</text>
</comment>
<dbReference type="GO" id="GO:0016705">
    <property type="term" value="F:oxidoreductase activity, acting on paired donors, with incorporation or reduction of molecular oxygen"/>
    <property type="evidence" value="ECO:0007669"/>
    <property type="project" value="InterPro"/>
</dbReference>
<reference evidence="10 11" key="1">
    <citation type="submission" date="2018-05" db="EMBL/GenBank/DDBJ databases">
        <title>Genome sequencing and assembly of the regulated plant pathogen Lachnellula willkommii and related sister species for the development of diagnostic species identification markers.</title>
        <authorList>
            <person name="Giroux E."/>
            <person name="Bilodeau G."/>
        </authorList>
    </citation>
    <scope>NUCLEOTIDE SEQUENCE [LARGE SCALE GENOMIC DNA]</scope>
    <source>
        <strain evidence="10 11">CBS 172.35</strain>
    </source>
</reference>
<dbReference type="InterPro" id="IPR017972">
    <property type="entry name" value="Cyt_P450_CS"/>
</dbReference>
<keyword evidence="11" id="KW-1185">Reference proteome</keyword>
<dbReference type="AlphaFoldDB" id="A0A559MJ47"/>
<evidence type="ECO:0000256" key="7">
    <source>
        <dbReference type="PIRSR" id="PIRSR602403-1"/>
    </source>
</evidence>
<dbReference type="Gene3D" id="1.10.630.10">
    <property type="entry name" value="Cytochrome P450"/>
    <property type="match status" value="1"/>
</dbReference>
<dbReference type="CDD" id="cd11041">
    <property type="entry name" value="CYP503A1-like"/>
    <property type="match status" value="1"/>
</dbReference>
<keyword evidence="4 8" id="KW-0560">Oxidoreductase</keyword>
<dbReference type="GO" id="GO:0004497">
    <property type="term" value="F:monooxygenase activity"/>
    <property type="evidence" value="ECO:0007669"/>
    <property type="project" value="UniProtKB-KW"/>
</dbReference>
<keyword evidence="5 7" id="KW-0408">Iron</keyword>
<evidence type="ECO:0000256" key="8">
    <source>
        <dbReference type="RuleBase" id="RU000461"/>
    </source>
</evidence>
<dbReference type="EMBL" id="QGML01000209">
    <property type="protein sequence ID" value="TVY92981.1"/>
    <property type="molecule type" value="Genomic_DNA"/>
</dbReference>
<dbReference type="PANTHER" id="PTHR46206">
    <property type="entry name" value="CYTOCHROME P450"/>
    <property type="match status" value="1"/>
</dbReference>
<keyword evidence="7 8" id="KW-0349">Heme</keyword>
<dbReference type="PROSITE" id="PS00086">
    <property type="entry name" value="CYTOCHROME_P450"/>
    <property type="match status" value="1"/>
</dbReference>
<feature type="transmembrane region" description="Helical" evidence="9">
    <location>
        <begin position="19"/>
        <end position="37"/>
    </location>
</feature>
<evidence type="ECO:0000256" key="1">
    <source>
        <dbReference type="ARBA" id="ARBA00001971"/>
    </source>
</evidence>
<comment type="cofactor">
    <cofactor evidence="1 7">
        <name>heme</name>
        <dbReference type="ChEBI" id="CHEBI:30413"/>
    </cofactor>
</comment>